<protein>
    <submittedName>
        <fullName evidence="2">Phosphotransferase</fullName>
    </submittedName>
</protein>
<dbReference type="EMBL" id="JAENHP010000001">
    <property type="protein sequence ID" value="MBM2614961.1"/>
    <property type="molecule type" value="Genomic_DNA"/>
</dbReference>
<dbReference type="Pfam" id="PF01636">
    <property type="entry name" value="APH"/>
    <property type="match status" value="1"/>
</dbReference>
<evidence type="ECO:0000313" key="3">
    <source>
        <dbReference type="Proteomes" id="UP000632138"/>
    </source>
</evidence>
<dbReference type="SUPFAM" id="SSF56112">
    <property type="entry name" value="Protein kinase-like (PK-like)"/>
    <property type="match status" value="1"/>
</dbReference>
<evidence type="ECO:0000313" key="2">
    <source>
        <dbReference type="EMBL" id="MBM2614961.1"/>
    </source>
</evidence>
<dbReference type="Proteomes" id="UP000632138">
    <property type="component" value="Unassembled WGS sequence"/>
</dbReference>
<comment type="caution">
    <text evidence="2">The sequence shown here is derived from an EMBL/GenBank/DDBJ whole genome shotgun (WGS) entry which is preliminary data.</text>
</comment>
<sequence length="296" mass="31838">MIPDWIPELDGTIVGGRLLRGWALSEAWRIDLAGAAHRSVIAKRGVGELTGEARRYRELVVPLGIPAPRLLAEGGPGVIVLEDLGGDNLEERPTAEGYEEAVRVLARMRVESARRLTSDPTLAAGLRRSTADLLAVAARAAAHLPAAARLPADALDEPIRAMTARLHRLEAEPATVVHGDFQAKNLLHTAGGGIVTIDWSDAYVHPHLGDLYLLLREGRKQGSLDAVRTEVLRKLFASEAGTDLATVDDQLVTGGLCWTMSALRWVVEIGVHVVPVSRGWIDELVTELQQLAADAG</sequence>
<accession>A0ABS2A6T8</accession>
<gene>
    <name evidence="2" type="ORF">JIG36_05230</name>
</gene>
<dbReference type="InterPro" id="IPR002575">
    <property type="entry name" value="Aminoglycoside_PTrfase"/>
</dbReference>
<dbReference type="Gene3D" id="3.90.1200.10">
    <property type="match status" value="1"/>
</dbReference>
<dbReference type="RefSeq" id="WP_203374804.1">
    <property type="nucleotide sequence ID" value="NZ_JAENHP010000001.1"/>
</dbReference>
<evidence type="ECO:0000259" key="1">
    <source>
        <dbReference type="Pfam" id="PF01636"/>
    </source>
</evidence>
<feature type="domain" description="Aminoglycoside phosphotransferase" evidence="1">
    <location>
        <begin position="48"/>
        <end position="221"/>
    </location>
</feature>
<proteinExistence type="predicted"/>
<organism evidence="2 3">
    <name type="scientific">Paractinoplanes ovalisporus</name>
    <dbReference type="NCBI Taxonomy" id="2810368"/>
    <lineage>
        <taxon>Bacteria</taxon>
        <taxon>Bacillati</taxon>
        <taxon>Actinomycetota</taxon>
        <taxon>Actinomycetes</taxon>
        <taxon>Micromonosporales</taxon>
        <taxon>Micromonosporaceae</taxon>
        <taxon>Paractinoplanes</taxon>
    </lineage>
</organism>
<dbReference type="InterPro" id="IPR011009">
    <property type="entry name" value="Kinase-like_dom_sf"/>
</dbReference>
<reference evidence="2 3" key="1">
    <citation type="submission" date="2021-01" db="EMBL/GenBank/DDBJ databases">
        <title>Actinoplanes sp. nov. LDG1-06 isolated from lichen.</title>
        <authorList>
            <person name="Saeng-In P."/>
            <person name="Phongsopitanun W."/>
            <person name="Kanchanasin P."/>
            <person name="Yuki M."/>
            <person name="Kudo T."/>
            <person name="Ohkuma M."/>
            <person name="Tanasupawat S."/>
        </authorList>
    </citation>
    <scope>NUCLEOTIDE SEQUENCE [LARGE SCALE GENOMIC DNA]</scope>
    <source>
        <strain evidence="2 3">LDG1-06</strain>
    </source>
</reference>
<keyword evidence="3" id="KW-1185">Reference proteome</keyword>
<name>A0ABS2A6T8_9ACTN</name>